<organism evidence="1 2">
    <name type="scientific">Tagetes erecta</name>
    <name type="common">African marigold</name>
    <dbReference type="NCBI Taxonomy" id="13708"/>
    <lineage>
        <taxon>Eukaryota</taxon>
        <taxon>Viridiplantae</taxon>
        <taxon>Streptophyta</taxon>
        <taxon>Embryophyta</taxon>
        <taxon>Tracheophyta</taxon>
        <taxon>Spermatophyta</taxon>
        <taxon>Magnoliopsida</taxon>
        <taxon>eudicotyledons</taxon>
        <taxon>Gunneridae</taxon>
        <taxon>Pentapetalae</taxon>
        <taxon>asterids</taxon>
        <taxon>campanulids</taxon>
        <taxon>Asterales</taxon>
        <taxon>Asteraceae</taxon>
        <taxon>Asteroideae</taxon>
        <taxon>Heliantheae alliance</taxon>
        <taxon>Tageteae</taxon>
        <taxon>Tagetes</taxon>
    </lineage>
</organism>
<dbReference type="AlphaFoldDB" id="A0AAD8L7S1"/>
<name>A0AAD8L7S1_TARER</name>
<proteinExistence type="predicted"/>
<evidence type="ECO:0000313" key="2">
    <source>
        <dbReference type="Proteomes" id="UP001229421"/>
    </source>
</evidence>
<gene>
    <name evidence="1" type="ORF">QVD17_01588</name>
</gene>
<reference evidence="1" key="1">
    <citation type="journal article" date="2023" name="bioRxiv">
        <title>Improved chromosome-level genome assembly for marigold (Tagetes erecta).</title>
        <authorList>
            <person name="Jiang F."/>
            <person name="Yuan L."/>
            <person name="Wang S."/>
            <person name="Wang H."/>
            <person name="Xu D."/>
            <person name="Wang A."/>
            <person name="Fan W."/>
        </authorList>
    </citation>
    <scope>NUCLEOTIDE SEQUENCE</scope>
    <source>
        <strain evidence="1">WSJ</strain>
        <tissue evidence="1">Leaf</tissue>
    </source>
</reference>
<dbReference type="Proteomes" id="UP001229421">
    <property type="component" value="Unassembled WGS sequence"/>
</dbReference>
<keyword evidence="2" id="KW-1185">Reference proteome</keyword>
<sequence>MERVICFQHLISECKVVCLIKAFIEIEIRVPPYSSMAALSMLVVRLRTSVIAIDKIRLGAINIVLPRCCRQQAFQGLKS</sequence>
<evidence type="ECO:0000313" key="1">
    <source>
        <dbReference type="EMBL" id="KAK1435819.1"/>
    </source>
</evidence>
<accession>A0AAD8L7S1</accession>
<comment type="caution">
    <text evidence="1">The sequence shown here is derived from an EMBL/GenBank/DDBJ whole genome shotgun (WGS) entry which is preliminary data.</text>
</comment>
<dbReference type="EMBL" id="JAUHHV010000001">
    <property type="protein sequence ID" value="KAK1435819.1"/>
    <property type="molecule type" value="Genomic_DNA"/>
</dbReference>
<protein>
    <submittedName>
        <fullName evidence="1">Uncharacterized protein</fullName>
    </submittedName>
</protein>